<dbReference type="InterPro" id="IPR032675">
    <property type="entry name" value="LRR_dom_sf"/>
</dbReference>
<sequence length="371" mass="42288">MAGHGKPVPTMEIEYVRSVVVFPPAVDQIPTLQNFRVLRVLDLRDCDLSQGNSLRYLVHLLHLRYLGLRRTCIYQLPEEIGNLQFLQILEVAGNRITSLPLTIVQLTNLMCLRIDEEMKVPKWLGSLTALEDLSSLGIRNDSRDIIEELGHLTELKVLEIISFTKWNDGLDQSLIECLNKLHKIQSLQIIHSCGCNLDGWVVINPRLLHRLVLRGCWLSTLPAWVNPLLLLNLSFFDIRARRVQQEDLEILGRLPALWYLDLTVDHEDLGIHGRFAVGDCSFPCLERYTFRGFSGSVVFQQGAMPRLTELQLQLLVRQTREINGGFDLGLGNLPSLQDVRIWFRSGGASTEEVKEAKATAMQAIRVREYFL</sequence>
<dbReference type="OrthoDB" id="689810at2759"/>
<proteinExistence type="predicted"/>
<gene>
    <name evidence="3" type="ORF">NCGR_LOCUS54098</name>
</gene>
<dbReference type="PANTHER" id="PTHR47186:SF22">
    <property type="entry name" value="OS11G0589401 PROTEIN"/>
    <property type="match status" value="1"/>
</dbReference>
<dbReference type="InterPro" id="IPR055414">
    <property type="entry name" value="LRR_R13L4/SHOC2-like"/>
</dbReference>
<accession>A0A811RLA0</accession>
<keyword evidence="4" id="KW-1185">Reference proteome</keyword>
<protein>
    <recommendedName>
        <fullName evidence="2">Disease resistance R13L4/SHOC-2-like LRR domain-containing protein</fullName>
    </recommendedName>
</protein>
<dbReference type="EMBL" id="CAJGYO010000015">
    <property type="protein sequence ID" value="CAD6270806.1"/>
    <property type="molecule type" value="Genomic_DNA"/>
</dbReference>
<evidence type="ECO:0000313" key="4">
    <source>
        <dbReference type="Proteomes" id="UP000604825"/>
    </source>
</evidence>
<dbReference type="PANTHER" id="PTHR47186">
    <property type="entry name" value="LEUCINE-RICH REPEAT-CONTAINING PROTEIN 57"/>
    <property type="match status" value="1"/>
</dbReference>
<dbReference type="SUPFAM" id="SSF52058">
    <property type="entry name" value="L domain-like"/>
    <property type="match status" value="1"/>
</dbReference>
<name>A0A811RLA0_9POAL</name>
<evidence type="ECO:0000256" key="1">
    <source>
        <dbReference type="ARBA" id="ARBA00022737"/>
    </source>
</evidence>
<dbReference type="AlphaFoldDB" id="A0A811RLA0"/>
<dbReference type="Proteomes" id="UP000604825">
    <property type="component" value="Unassembled WGS sequence"/>
</dbReference>
<organism evidence="3 4">
    <name type="scientific">Miscanthus lutarioriparius</name>
    <dbReference type="NCBI Taxonomy" id="422564"/>
    <lineage>
        <taxon>Eukaryota</taxon>
        <taxon>Viridiplantae</taxon>
        <taxon>Streptophyta</taxon>
        <taxon>Embryophyta</taxon>
        <taxon>Tracheophyta</taxon>
        <taxon>Spermatophyta</taxon>
        <taxon>Magnoliopsida</taxon>
        <taxon>Liliopsida</taxon>
        <taxon>Poales</taxon>
        <taxon>Poaceae</taxon>
        <taxon>PACMAD clade</taxon>
        <taxon>Panicoideae</taxon>
        <taxon>Andropogonodae</taxon>
        <taxon>Andropogoneae</taxon>
        <taxon>Saccharinae</taxon>
        <taxon>Miscanthus</taxon>
    </lineage>
</organism>
<evidence type="ECO:0000259" key="2">
    <source>
        <dbReference type="Pfam" id="PF23598"/>
    </source>
</evidence>
<keyword evidence="1" id="KW-0677">Repeat</keyword>
<dbReference type="Pfam" id="PF23598">
    <property type="entry name" value="LRR_14"/>
    <property type="match status" value="1"/>
</dbReference>
<comment type="caution">
    <text evidence="3">The sequence shown here is derived from an EMBL/GenBank/DDBJ whole genome shotgun (WGS) entry which is preliminary data.</text>
</comment>
<reference evidence="3" key="1">
    <citation type="submission" date="2020-10" db="EMBL/GenBank/DDBJ databases">
        <authorList>
            <person name="Han B."/>
            <person name="Lu T."/>
            <person name="Zhao Q."/>
            <person name="Huang X."/>
            <person name="Zhao Y."/>
        </authorList>
    </citation>
    <scope>NUCLEOTIDE SEQUENCE</scope>
</reference>
<feature type="domain" description="Disease resistance R13L4/SHOC-2-like LRR" evidence="2">
    <location>
        <begin position="16"/>
        <end position="366"/>
    </location>
</feature>
<evidence type="ECO:0000313" key="3">
    <source>
        <dbReference type="EMBL" id="CAD6270806.1"/>
    </source>
</evidence>
<dbReference type="Gene3D" id="3.80.10.10">
    <property type="entry name" value="Ribonuclease Inhibitor"/>
    <property type="match status" value="1"/>
</dbReference>